<dbReference type="AlphaFoldDB" id="A0A1E1W816"/>
<dbReference type="EMBL" id="GDQN01007941">
    <property type="protein sequence ID" value="JAT83113.1"/>
    <property type="molecule type" value="Transcribed_RNA"/>
</dbReference>
<feature type="non-terminal residue" evidence="1">
    <location>
        <position position="121"/>
    </location>
</feature>
<sequence>KGLSPSMLNLMQMLWILQDGGDDIRDKISSLPAKFWDEFYKALVNSPALHPLPFFCLKKDLDNEHVVDVPATSKRLSTNMPLMPYYVQKLTVSDEIEGARHLLAYETISLEERAEYSKRLN</sequence>
<dbReference type="OrthoDB" id="422220at2759"/>
<protein>
    <submittedName>
        <fullName evidence="1">Uncharacterized protein</fullName>
    </submittedName>
</protein>
<name>A0A1E1W816_PECGO</name>
<feature type="non-terminal residue" evidence="1">
    <location>
        <position position="1"/>
    </location>
</feature>
<gene>
    <name evidence="1" type="ORF">g.3668</name>
</gene>
<organism evidence="1">
    <name type="scientific">Pectinophora gossypiella</name>
    <name type="common">Cotton pink bollworm</name>
    <name type="synonym">Depressaria gossypiella</name>
    <dbReference type="NCBI Taxonomy" id="13191"/>
    <lineage>
        <taxon>Eukaryota</taxon>
        <taxon>Metazoa</taxon>
        <taxon>Ecdysozoa</taxon>
        <taxon>Arthropoda</taxon>
        <taxon>Hexapoda</taxon>
        <taxon>Insecta</taxon>
        <taxon>Pterygota</taxon>
        <taxon>Neoptera</taxon>
        <taxon>Endopterygota</taxon>
        <taxon>Lepidoptera</taxon>
        <taxon>Glossata</taxon>
        <taxon>Ditrysia</taxon>
        <taxon>Gelechioidea</taxon>
        <taxon>Gelechiidae</taxon>
        <taxon>Apatetrinae</taxon>
        <taxon>Pectinophora</taxon>
    </lineage>
</organism>
<reference evidence="1" key="1">
    <citation type="submission" date="2015-09" db="EMBL/GenBank/DDBJ databases">
        <title>De novo assembly of Pectinophora gossypiella (Pink Bollworm) gut transcriptome.</title>
        <authorList>
            <person name="Tassone E.E."/>
        </authorList>
    </citation>
    <scope>NUCLEOTIDE SEQUENCE</scope>
</reference>
<evidence type="ECO:0000313" key="1">
    <source>
        <dbReference type="EMBL" id="JAT83113.1"/>
    </source>
</evidence>
<proteinExistence type="predicted"/>
<accession>A0A1E1W816</accession>